<feature type="transmembrane region" description="Helical" evidence="7">
    <location>
        <begin position="141"/>
        <end position="165"/>
    </location>
</feature>
<dbReference type="NCBIfam" id="NF038404">
    <property type="entry name" value="perm_prefix_2"/>
    <property type="match status" value="1"/>
</dbReference>
<proteinExistence type="predicted"/>
<feature type="domain" description="MacB-like periplasmic core" evidence="9">
    <location>
        <begin position="567"/>
        <end position="742"/>
    </location>
</feature>
<evidence type="ECO:0000259" key="9">
    <source>
        <dbReference type="Pfam" id="PF12704"/>
    </source>
</evidence>
<sequence>MELTCLGMGPGAKDNTHQVHALSIQPNAMNPNTSPTPRDSIGMPDHGGPAGPPKWLDKLLSRLVAPHLREEVLGDIHERYALRVKRLGERRARWTYWREVLGYVRPSMIKRQIQEYPNPTNVVMLRNHFKIAFRTLSRHKLYTSLNVAGLTFGVTCFLLIGLYLFDELTFDQQHSRTNRIYRAIQHKKTPTEDLTIAASSYKVAEESKKRIAEIENSARINRVGRANLSNPENKNTFQETIAFGSSGLLEVFDFEAVDGDSKSGLKEPNSIVIVEELAQRLFNTTQVVGKTVIVEFMPDKPLKITAVLKNHPRNSSFNFNSIISEATIANSDDFAQWTADWDEQNFLTFFLLKKQANPEVAAQKINNLLNANVKWEAGHSMTYTLQPLADMHLHSENIEDGARNGNVEAMSQGVLLYIKIFAIVALFVLLIACINYMNLATARASNRSKEIGVRKASGAFQSHLIHQFLTESLVVTAISFLLAVVLVNLLLPAFNEFTHKELSLGIYSDYRIWLYTFVALVITALLSGSYPAFLLSRFSPLLLLKNLKLQSKGDLSLRKGLVVFQFTISVVMMIATVVLFQQVRFANNKNLGFNKELLVVVDINSGKVRSGAETIKAEFSRIPTVKNVSATSRVPGEWKTISTVKIRPEGNTDEHKIAYLIGADENFARTFEVQLLNGRNFGGMSDSTSVILNETAAKLLGIREASAQQVEIPARAMGGSYNPLNEANQPFNARVVGIVKDFHFQSLREKIAPLVLAYQKNPVYPIDYYTARIEGKAIPATLAKMNDVLTSIDPTHQLEYHFLDEQLARFYAEDQRRETLLIWVALATIFIACLGLFGLATYAAEQRIKEIGVRKVLGASVLNLTALLSKDFLRLVLIANGIAFPLAWWATHQWLQEFAYHIDVEWWMFIIAGILSIIVALATVSYQAIKAALVNPVKSLRSE</sequence>
<keyword evidence="4 7" id="KW-1133">Transmembrane helix</keyword>
<evidence type="ECO:0000313" key="11">
    <source>
        <dbReference type="Proteomes" id="UP001597469"/>
    </source>
</evidence>
<evidence type="ECO:0000256" key="7">
    <source>
        <dbReference type="SAM" id="Phobius"/>
    </source>
</evidence>
<keyword evidence="3 7" id="KW-0812">Transmembrane</keyword>
<gene>
    <name evidence="10" type="ORF">ACFSUS_20450</name>
</gene>
<feature type="transmembrane region" description="Helical" evidence="7">
    <location>
        <begin position="560"/>
        <end position="580"/>
    </location>
</feature>
<dbReference type="PANTHER" id="PTHR30572">
    <property type="entry name" value="MEMBRANE COMPONENT OF TRANSPORTER-RELATED"/>
    <property type="match status" value="1"/>
</dbReference>
<dbReference type="InterPro" id="IPR025857">
    <property type="entry name" value="MacB_PCD"/>
</dbReference>
<keyword evidence="11" id="KW-1185">Reference proteome</keyword>
<feature type="transmembrane region" description="Helical" evidence="7">
    <location>
        <begin position="820"/>
        <end position="844"/>
    </location>
</feature>
<dbReference type="InterPro" id="IPR003838">
    <property type="entry name" value="ABC3_permease_C"/>
</dbReference>
<comment type="subcellular location">
    <subcellularLocation>
        <location evidence="1">Cell membrane</location>
        <topology evidence="1">Multi-pass membrane protein</topology>
    </subcellularLocation>
</comment>
<dbReference type="Pfam" id="PF02687">
    <property type="entry name" value="FtsX"/>
    <property type="match status" value="2"/>
</dbReference>
<evidence type="ECO:0000256" key="1">
    <source>
        <dbReference type="ARBA" id="ARBA00004651"/>
    </source>
</evidence>
<evidence type="ECO:0000313" key="10">
    <source>
        <dbReference type="EMBL" id="MFD2573025.1"/>
    </source>
</evidence>
<dbReference type="PANTHER" id="PTHR30572:SF18">
    <property type="entry name" value="ABC-TYPE MACROLIDE FAMILY EXPORT SYSTEM PERMEASE COMPONENT 2"/>
    <property type="match status" value="1"/>
</dbReference>
<dbReference type="Proteomes" id="UP001597469">
    <property type="component" value="Unassembled WGS sequence"/>
</dbReference>
<feature type="transmembrane region" description="Helical" evidence="7">
    <location>
        <begin position="414"/>
        <end position="437"/>
    </location>
</feature>
<protein>
    <submittedName>
        <fullName evidence="10">Permease prefix domain 2-containing transporter</fullName>
    </submittedName>
</protein>
<evidence type="ECO:0000256" key="5">
    <source>
        <dbReference type="ARBA" id="ARBA00023136"/>
    </source>
</evidence>
<feature type="transmembrane region" description="Helical" evidence="7">
    <location>
        <begin position="906"/>
        <end position="929"/>
    </location>
</feature>
<accession>A0ABW5M7R2</accession>
<keyword evidence="2" id="KW-1003">Cell membrane</keyword>
<comment type="caution">
    <text evidence="10">The sequence shown here is derived from an EMBL/GenBank/DDBJ whole genome shotgun (WGS) entry which is preliminary data.</text>
</comment>
<feature type="compositionally biased region" description="Polar residues" evidence="6">
    <location>
        <begin position="25"/>
        <end position="37"/>
    </location>
</feature>
<feature type="region of interest" description="Disordered" evidence="6">
    <location>
        <begin position="25"/>
        <end position="48"/>
    </location>
</feature>
<evidence type="ECO:0000256" key="4">
    <source>
        <dbReference type="ARBA" id="ARBA00022989"/>
    </source>
</evidence>
<evidence type="ECO:0000259" key="8">
    <source>
        <dbReference type="Pfam" id="PF02687"/>
    </source>
</evidence>
<feature type="transmembrane region" description="Helical" evidence="7">
    <location>
        <begin position="514"/>
        <end position="539"/>
    </location>
</feature>
<feature type="domain" description="ABC3 transporter permease C-terminal" evidence="8">
    <location>
        <begin position="824"/>
        <end position="932"/>
    </location>
</feature>
<dbReference type="InterPro" id="IPR050250">
    <property type="entry name" value="Macrolide_Exporter_MacB"/>
</dbReference>
<feature type="transmembrane region" description="Helical" evidence="7">
    <location>
        <begin position="872"/>
        <end position="891"/>
    </location>
</feature>
<feature type="domain" description="ABC3 transporter permease C-terminal" evidence="8">
    <location>
        <begin position="423"/>
        <end position="540"/>
    </location>
</feature>
<reference evidence="11" key="1">
    <citation type="journal article" date="2019" name="Int. J. Syst. Evol. Microbiol.">
        <title>The Global Catalogue of Microorganisms (GCM) 10K type strain sequencing project: providing services to taxonomists for standard genome sequencing and annotation.</title>
        <authorList>
            <consortium name="The Broad Institute Genomics Platform"/>
            <consortium name="The Broad Institute Genome Sequencing Center for Infectious Disease"/>
            <person name="Wu L."/>
            <person name="Ma J."/>
        </authorList>
    </citation>
    <scope>NUCLEOTIDE SEQUENCE [LARGE SCALE GENOMIC DNA]</scope>
    <source>
        <strain evidence="11">KCTC 42805</strain>
    </source>
</reference>
<name>A0ABW5M7R2_9BACT</name>
<feature type="domain" description="MacB-like periplasmic core" evidence="9">
    <location>
        <begin position="143"/>
        <end position="367"/>
    </location>
</feature>
<evidence type="ECO:0000256" key="3">
    <source>
        <dbReference type="ARBA" id="ARBA00022692"/>
    </source>
</evidence>
<feature type="transmembrane region" description="Helical" evidence="7">
    <location>
        <begin position="473"/>
        <end position="494"/>
    </location>
</feature>
<dbReference type="EMBL" id="JBHULN010000014">
    <property type="protein sequence ID" value="MFD2573025.1"/>
    <property type="molecule type" value="Genomic_DNA"/>
</dbReference>
<dbReference type="Pfam" id="PF12704">
    <property type="entry name" value="MacB_PCD"/>
    <property type="match status" value="2"/>
</dbReference>
<evidence type="ECO:0000256" key="2">
    <source>
        <dbReference type="ARBA" id="ARBA00022475"/>
    </source>
</evidence>
<dbReference type="InterPro" id="IPR047699">
    <property type="entry name" value="Permease_put_prefix"/>
</dbReference>
<keyword evidence="5 7" id="KW-0472">Membrane</keyword>
<evidence type="ECO:0000256" key="6">
    <source>
        <dbReference type="SAM" id="MobiDB-lite"/>
    </source>
</evidence>
<organism evidence="10 11">
    <name type="scientific">Spirosoma soli</name>
    <dbReference type="NCBI Taxonomy" id="1770529"/>
    <lineage>
        <taxon>Bacteria</taxon>
        <taxon>Pseudomonadati</taxon>
        <taxon>Bacteroidota</taxon>
        <taxon>Cytophagia</taxon>
        <taxon>Cytophagales</taxon>
        <taxon>Cytophagaceae</taxon>
        <taxon>Spirosoma</taxon>
    </lineage>
</organism>